<reference evidence="2 3" key="1">
    <citation type="submission" date="2015-07" db="EMBL/GenBank/DDBJ databases">
        <title>Comparative genomics of the Sigatoka disease complex on banana suggests a link between parallel evolutionary changes in Pseudocercospora fijiensis and Pseudocercospora eumusae and increased virulence on the banana host.</title>
        <authorList>
            <person name="Chang T.-C."/>
            <person name="Salvucci A."/>
            <person name="Crous P.W."/>
            <person name="Stergiopoulos I."/>
        </authorList>
    </citation>
    <scope>NUCLEOTIDE SEQUENCE [LARGE SCALE GENOMIC DNA]</scope>
    <source>
        <strain evidence="2 3">CBS 116634</strain>
    </source>
</reference>
<protein>
    <submittedName>
        <fullName evidence="2">Uncharacterized protein</fullName>
    </submittedName>
</protein>
<keyword evidence="3" id="KW-1185">Reference proteome</keyword>
<organism evidence="2 3">
    <name type="scientific">Pseudocercospora musae</name>
    <dbReference type="NCBI Taxonomy" id="113226"/>
    <lineage>
        <taxon>Eukaryota</taxon>
        <taxon>Fungi</taxon>
        <taxon>Dikarya</taxon>
        <taxon>Ascomycota</taxon>
        <taxon>Pezizomycotina</taxon>
        <taxon>Dothideomycetes</taxon>
        <taxon>Dothideomycetidae</taxon>
        <taxon>Mycosphaerellales</taxon>
        <taxon>Mycosphaerellaceae</taxon>
        <taxon>Pseudocercospora</taxon>
    </lineage>
</organism>
<comment type="caution">
    <text evidence="2">The sequence shown here is derived from an EMBL/GenBank/DDBJ whole genome shotgun (WGS) entry which is preliminary data.</text>
</comment>
<proteinExistence type="predicted"/>
<evidence type="ECO:0000313" key="2">
    <source>
        <dbReference type="EMBL" id="KXT16658.1"/>
    </source>
</evidence>
<gene>
    <name evidence="2" type="ORF">AC579_8054</name>
</gene>
<dbReference type="AlphaFoldDB" id="A0A139IPD1"/>
<name>A0A139IPD1_9PEZI</name>
<feature type="region of interest" description="Disordered" evidence="1">
    <location>
        <begin position="48"/>
        <end position="70"/>
    </location>
</feature>
<accession>A0A139IPD1</accession>
<sequence length="207" mass="24938">MQTQLQEEVDTYRMIDFSEQALNAGSKKKERKRRRTQYYQVEAAVSRERETRERLNKAQRERETLKSQRRDQQTEILMLEARKFEDDKTISELRKELQAARRGFVESRREQQQQTAASDEVVTCRDSRKCKKRKEKLKRLRAQRDVLRDELDGVRKERVMELEKVVDREEPYLIGVFRLMRKQVDDLRKENDRLVEMSAALISVRTT</sequence>
<evidence type="ECO:0000313" key="3">
    <source>
        <dbReference type="Proteomes" id="UP000073492"/>
    </source>
</evidence>
<evidence type="ECO:0000256" key="1">
    <source>
        <dbReference type="SAM" id="MobiDB-lite"/>
    </source>
</evidence>
<dbReference type="EMBL" id="LFZO01000032">
    <property type="protein sequence ID" value="KXT16658.1"/>
    <property type="molecule type" value="Genomic_DNA"/>
</dbReference>
<dbReference type="Proteomes" id="UP000073492">
    <property type="component" value="Unassembled WGS sequence"/>
</dbReference>